<gene>
    <name evidence="2" type="ORF">CCAE0312_LOCUS168</name>
</gene>
<keyword evidence="1" id="KW-0732">Signal</keyword>
<evidence type="ECO:0000256" key="1">
    <source>
        <dbReference type="SAM" id="SignalP"/>
    </source>
</evidence>
<organism evidence="2">
    <name type="scientific">Compsopogon caeruleus</name>
    <dbReference type="NCBI Taxonomy" id="31354"/>
    <lineage>
        <taxon>Eukaryota</taxon>
        <taxon>Rhodophyta</taxon>
        <taxon>Compsopogonophyceae</taxon>
        <taxon>Compsopogonales</taxon>
        <taxon>Compsopogonaceae</taxon>
        <taxon>Compsopogon</taxon>
    </lineage>
</organism>
<feature type="signal peptide" evidence="1">
    <location>
        <begin position="1"/>
        <end position="19"/>
    </location>
</feature>
<sequence length="274" mass="29787">MYVLRFVLSLAVFLPLGFAQRRSALSCSQLRWSLPFVRHMNSSRTNVCGASQFGAAQNFACFPNPVGYRDASRFCLSLGARLCSVAEMEDDVTELTGCFLDPTYIWTKSSRNCAPGFKNIAAGASKRALPSVAACCRLTTTCASRSSAIHNVRCCADNFVARSPRSCSQLNWPRTLPQTCAIVRRSGTCLRKTNFDMAEETCANFGGRLCTIQEIQQGVLRGQGCTSPGLRVWTHDTQICNTSSASTIDANGLGAPSCQFLNSGSFIRCCADNY</sequence>
<name>A0A7S1XAN8_9RHOD</name>
<evidence type="ECO:0008006" key="3">
    <source>
        <dbReference type="Google" id="ProtNLM"/>
    </source>
</evidence>
<proteinExistence type="predicted"/>
<accession>A0A7S1XAN8</accession>
<dbReference type="EMBL" id="HBGH01000343">
    <property type="protein sequence ID" value="CAD9220758.1"/>
    <property type="molecule type" value="Transcribed_RNA"/>
</dbReference>
<feature type="chain" id="PRO_5031520056" description="C-type lectin domain-containing protein" evidence="1">
    <location>
        <begin position="20"/>
        <end position="274"/>
    </location>
</feature>
<reference evidence="2" key="1">
    <citation type="submission" date="2021-01" db="EMBL/GenBank/DDBJ databases">
        <authorList>
            <person name="Corre E."/>
            <person name="Pelletier E."/>
            <person name="Niang G."/>
            <person name="Scheremetjew M."/>
            <person name="Finn R."/>
            <person name="Kale V."/>
            <person name="Holt S."/>
            <person name="Cochrane G."/>
            <person name="Meng A."/>
            <person name="Brown T."/>
            <person name="Cohen L."/>
        </authorList>
    </citation>
    <scope>NUCLEOTIDE SEQUENCE</scope>
    <source>
        <strain evidence="2">SAG 36.94</strain>
    </source>
</reference>
<evidence type="ECO:0000313" key="2">
    <source>
        <dbReference type="EMBL" id="CAD9220758.1"/>
    </source>
</evidence>
<dbReference type="AlphaFoldDB" id="A0A7S1XAN8"/>
<protein>
    <recommendedName>
        <fullName evidence="3">C-type lectin domain-containing protein</fullName>
    </recommendedName>
</protein>